<dbReference type="Proteomes" id="UP001204798">
    <property type="component" value="Unassembled WGS sequence"/>
</dbReference>
<comment type="caution">
    <text evidence="2">The sequence shown here is derived from an EMBL/GenBank/DDBJ whole genome shotgun (WGS) entry which is preliminary data.</text>
</comment>
<feature type="transmembrane region" description="Helical" evidence="1">
    <location>
        <begin position="68"/>
        <end position="89"/>
    </location>
</feature>
<keyword evidence="1" id="KW-1133">Transmembrane helix</keyword>
<gene>
    <name evidence="2" type="ORF">M2350_003647</name>
</gene>
<organism evidence="2 3">
    <name type="scientific">Candidatus Fervidibacter sacchari</name>
    <dbReference type="NCBI Taxonomy" id="1448929"/>
    <lineage>
        <taxon>Bacteria</taxon>
        <taxon>Candidatus Fervidibacterota</taxon>
        <taxon>Candidatus Fervidibacter</taxon>
    </lineage>
</organism>
<evidence type="ECO:0000313" key="3">
    <source>
        <dbReference type="Proteomes" id="UP001204798"/>
    </source>
</evidence>
<feature type="transmembrane region" description="Helical" evidence="1">
    <location>
        <begin position="27"/>
        <end position="47"/>
    </location>
</feature>
<accession>A0ABT2ETC3</accession>
<name>A0ABT2ETC3_9BACT</name>
<keyword evidence="1" id="KW-0812">Transmembrane</keyword>
<dbReference type="RefSeq" id="WP_259102141.1">
    <property type="nucleotide sequence ID" value="NZ_CP130454.1"/>
</dbReference>
<reference evidence="2 3" key="1">
    <citation type="submission" date="2022-08" db="EMBL/GenBank/DDBJ databases">
        <title>Bacterial and archaeal communities from various locations to study Microbial Dark Matter (Phase II).</title>
        <authorList>
            <person name="Stepanauskas R."/>
        </authorList>
    </citation>
    <scope>NUCLEOTIDE SEQUENCE [LARGE SCALE GENOMIC DNA]</scope>
    <source>
        <strain evidence="2 3">PD1</strain>
    </source>
</reference>
<evidence type="ECO:0000256" key="1">
    <source>
        <dbReference type="SAM" id="Phobius"/>
    </source>
</evidence>
<protein>
    <submittedName>
        <fullName evidence="2">Uncharacterized protein</fullName>
    </submittedName>
</protein>
<proteinExistence type="predicted"/>
<evidence type="ECO:0000313" key="2">
    <source>
        <dbReference type="EMBL" id="MCS3921201.1"/>
    </source>
</evidence>
<dbReference type="EMBL" id="JANUCP010000010">
    <property type="protein sequence ID" value="MCS3921201.1"/>
    <property type="molecule type" value="Genomic_DNA"/>
</dbReference>
<keyword evidence="1" id="KW-0472">Membrane</keyword>
<sequence length="389" mass="44545">MAEKVKGLREIIYDPQDVPSPVFAGTLLWVVLFFFPLPLMLLIHWWLNQQPETTVWLRLVSVITGLDWRVALAAAVTSSICLGLVAWLIRNLADQNLIEFVQSITDKAGLEWWQRSIMWISPVVLVPLVFFRKAGVIEIALLAGVEGALVATKRVARFPREEVNLVPSDLVAEVEPLRKLQGEVVTYEWHFAPIPEMQPEPFSLKIAFNPSRLDEAKQRPHQRETESDWLRFIRTDLQTPEIVALADALNEIHQERKWTPFQRCRNVLALLESFEAEEEAQKPRFALETFYERKGSAGDIVVAAVTLLKALKETVPEVVLVMDKDKKNVGLGIAGAEDMPESFQGFTYDGRTYFFVELQMTDESGSKRWRWSWRPVPEEWQPIKVLKVG</sequence>
<keyword evidence="3" id="KW-1185">Reference proteome</keyword>